<dbReference type="Pfam" id="PF02798">
    <property type="entry name" value="GST_N"/>
    <property type="match status" value="1"/>
</dbReference>
<dbReference type="SUPFAM" id="SSF52833">
    <property type="entry name" value="Thioredoxin-like"/>
    <property type="match status" value="1"/>
</dbReference>
<dbReference type="InterPro" id="IPR040079">
    <property type="entry name" value="Glutathione_S-Trfase"/>
</dbReference>
<dbReference type="SUPFAM" id="SSF47616">
    <property type="entry name" value="GST C-terminal domain-like"/>
    <property type="match status" value="1"/>
</dbReference>
<dbReference type="SFLD" id="SFLDG00358">
    <property type="entry name" value="Main_(cytGST)"/>
    <property type="match status" value="1"/>
</dbReference>
<evidence type="ECO:0000313" key="6">
    <source>
        <dbReference type="EMBL" id="KAG7097632.1"/>
    </source>
</evidence>
<dbReference type="CDD" id="cd03046">
    <property type="entry name" value="GST_N_GTT1_like"/>
    <property type="match status" value="1"/>
</dbReference>
<dbReference type="AlphaFoldDB" id="A0A9P8ADI6"/>
<keyword evidence="3" id="KW-0808">Transferase</keyword>
<dbReference type="GO" id="GO:0004602">
    <property type="term" value="F:glutathione peroxidase activity"/>
    <property type="evidence" value="ECO:0007669"/>
    <property type="project" value="UniProtKB-ARBA"/>
</dbReference>
<dbReference type="GO" id="GO:0005737">
    <property type="term" value="C:cytoplasm"/>
    <property type="evidence" value="ECO:0007669"/>
    <property type="project" value="UniProtKB-ARBA"/>
</dbReference>
<protein>
    <recommendedName>
        <fullName evidence="2">glutathione transferase</fullName>
        <ecNumber evidence="2">2.5.1.18</ecNumber>
    </recommendedName>
</protein>
<feature type="domain" description="GST N-terminal" evidence="5">
    <location>
        <begin position="1"/>
        <end position="86"/>
    </location>
</feature>
<dbReference type="PANTHER" id="PTHR44051:SF9">
    <property type="entry name" value="GLUTATHIONE S-TRANSFERASE 1"/>
    <property type="match status" value="1"/>
</dbReference>
<evidence type="ECO:0000256" key="4">
    <source>
        <dbReference type="ARBA" id="ARBA00047960"/>
    </source>
</evidence>
<dbReference type="SFLD" id="SFLDS00019">
    <property type="entry name" value="Glutathione_Transferase_(cytos"/>
    <property type="match status" value="1"/>
</dbReference>
<reference evidence="6" key="1">
    <citation type="journal article" date="2021" name="Genome Biol. Evol.">
        <title>The assembled and annotated genome of the fairy-ring fungus Marasmius oreades.</title>
        <authorList>
            <person name="Hiltunen M."/>
            <person name="Ament-Velasquez S.L."/>
            <person name="Johannesson H."/>
        </authorList>
    </citation>
    <scope>NUCLEOTIDE SEQUENCE</scope>
    <source>
        <strain evidence="6">03SP1</strain>
    </source>
</reference>
<dbReference type="OrthoDB" id="2098326at2759"/>
<dbReference type="KEGG" id="more:E1B28_004964"/>
<evidence type="ECO:0000259" key="5">
    <source>
        <dbReference type="PROSITE" id="PS50404"/>
    </source>
</evidence>
<dbReference type="InterPro" id="IPR004045">
    <property type="entry name" value="Glutathione_S-Trfase_N"/>
</dbReference>
<name>A0A9P8ADI6_9AGAR</name>
<comment type="similarity">
    <text evidence="1">Belongs to the GST superfamily.</text>
</comment>
<dbReference type="Gene3D" id="3.40.30.10">
    <property type="entry name" value="Glutaredoxin"/>
    <property type="match status" value="1"/>
</dbReference>
<comment type="catalytic activity">
    <reaction evidence="4">
        <text>RX + glutathione = an S-substituted glutathione + a halide anion + H(+)</text>
        <dbReference type="Rhea" id="RHEA:16437"/>
        <dbReference type="ChEBI" id="CHEBI:15378"/>
        <dbReference type="ChEBI" id="CHEBI:16042"/>
        <dbReference type="ChEBI" id="CHEBI:17792"/>
        <dbReference type="ChEBI" id="CHEBI:57925"/>
        <dbReference type="ChEBI" id="CHEBI:90779"/>
        <dbReference type="EC" id="2.5.1.18"/>
    </reaction>
</comment>
<evidence type="ECO:0000256" key="3">
    <source>
        <dbReference type="ARBA" id="ARBA00022679"/>
    </source>
</evidence>
<dbReference type="InterPro" id="IPR036249">
    <property type="entry name" value="Thioredoxin-like_sf"/>
</dbReference>
<sequence>MIIIHHLNNSRSQRILWLLEELGVPYEIKKYQRTSEQLAPPELLKVFPLGKSPILTDTGVDGKENITLAESGAIVEYLLKFYSTGKFNSAQSGQEYIDNLYFTHYAEGSIMPVLIQKLIFTLIPQRSPWLVRWLLNGVFGKVSSLLVEPELKKHSDLVESHLSRKTFIAGGSEPTSADFLMIMPAEMLEAINIAGPSTKEYVKRIHDRPAFKVALQKGGEYAFSGF</sequence>
<dbReference type="InterPro" id="IPR036282">
    <property type="entry name" value="Glutathione-S-Trfase_C_sf"/>
</dbReference>
<dbReference type="RefSeq" id="XP_043014102.1">
    <property type="nucleotide sequence ID" value="XM_043149496.1"/>
</dbReference>
<proteinExistence type="inferred from homology"/>
<dbReference type="PANTHER" id="PTHR44051">
    <property type="entry name" value="GLUTATHIONE S-TRANSFERASE-RELATED"/>
    <property type="match status" value="1"/>
</dbReference>
<organism evidence="6 7">
    <name type="scientific">Marasmius oreades</name>
    <name type="common">fairy-ring Marasmius</name>
    <dbReference type="NCBI Taxonomy" id="181124"/>
    <lineage>
        <taxon>Eukaryota</taxon>
        <taxon>Fungi</taxon>
        <taxon>Dikarya</taxon>
        <taxon>Basidiomycota</taxon>
        <taxon>Agaricomycotina</taxon>
        <taxon>Agaricomycetes</taxon>
        <taxon>Agaricomycetidae</taxon>
        <taxon>Agaricales</taxon>
        <taxon>Marasmiineae</taxon>
        <taxon>Marasmiaceae</taxon>
        <taxon>Marasmius</taxon>
    </lineage>
</organism>
<dbReference type="Gene3D" id="1.20.1050.10">
    <property type="match status" value="1"/>
</dbReference>
<dbReference type="Proteomes" id="UP001049176">
    <property type="component" value="Chromosome 2"/>
</dbReference>
<comment type="caution">
    <text evidence="6">The sequence shown here is derived from an EMBL/GenBank/DDBJ whole genome shotgun (WGS) entry which is preliminary data.</text>
</comment>
<dbReference type="GO" id="GO:0004364">
    <property type="term" value="F:glutathione transferase activity"/>
    <property type="evidence" value="ECO:0007669"/>
    <property type="project" value="UniProtKB-EC"/>
</dbReference>
<dbReference type="PROSITE" id="PS50404">
    <property type="entry name" value="GST_NTER"/>
    <property type="match status" value="1"/>
</dbReference>
<keyword evidence="7" id="KW-1185">Reference proteome</keyword>
<accession>A0A9P8ADI6</accession>
<evidence type="ECO:0000256" key="2">
    <source>
        <dbReference type="ARBA" id="ARBA00012452"/>
    </source>
</evidence>
<dbReference type="GeneID" id="66074040"/>
<evidence type="ECO:0000256" key="1">
    <source>
        <dbReference type="ARBA" id="ARBA00007409"/>
    </source>
</evidence>
<evidence type="ECO:0000313" key="7">
    <source>
        <dbReference type="Proteomes" id="UP001049176"/>
    </source>
</evidence>
<dbReference type="EMBL" id="CM032182">
    <property type="protein sequence ID" value="KAG7097632.1"/>
    <property type="molecule type" value="Genomic_DNA"/>
</dbReference>
<gene>
    <name evidence="6" type="ORF">E1B28_004964</name>
</gene>
<dbReference type="FunFam" id="3.40.30.10:FF:000156">
    <property type="entry name" value="Glutathione S-transferase 1"/>
    <property type="match status" value="1"/>
</dbReference>
<dbReference type="EC" id="2.5.1.18" evidence="2"/>